<keyword evidence="5" id="KW-1185">Reference proteome</keyword>
<dbReference type="EMBL" id="BMKW01000006">
    <property type="protein sequence ID" value="GGJ18554.1"/>
    <property type="molecule type" value="Genomic_DNA"/>
</dbReference>
<reference evidence="4" key="1">
    <citation type="journal article" date="2014" name="Int. J. Syst. Evol. Microbiol.">
        <title>Complete genome sequence of Corynebacterium casei LMG S-19264T (=DSM 44701T), isolated from a smear-ripened cheese.</title>
        <authorList>
            <consortium name="US DOE Joint Genome Institute (JGI-PGF)"/>
            <person name="Walter F."/>
            <person name="Albersmeier A."/>
            <person name="Kalinowski J."/>
            <person name="Ruckert C."/>
        </authorList>
    </citation>
    <scope>NUCLEOTIDE SEQUENCE</scope>
    <source>
        <strain evidence="4">CGMCC 1.3617</strain>
    </source>
</reference>
<protein>
    <submittedName>
        <fullName evidence="4">ABC transporter substrate-binding protein</fullName>
    </submittedName>
</protein>
<dbReference type="AlphaFoldDB" id="A0A917KN29"/>
<dbReference type="SUPFAM" id="SSF53850">
    <property type="entry name" value="Periplasmic binding protein-like II"/>
    <property type="match status" value="1"/>
</dbReference>
<organism evidence="4 5">
    <name type="scientific">Neoroseomonas lacus</name>
    <dbReference type="NCBI Taxonomy" id="287609"/>
    <lineage>
        <taxon>Bacteria</taxon>
        <taxon>Pseudomonadati</taxon>
        <taxon>Pseudomonadota</taxon>
        <taxon>Alphaproteobacteria</taxon>
        <taxon>Acetobacterales</taxon>
        <taxon>Acetobacteraceae</taxon>
        <taxon>Neoroseomonas</taxon>
    </lineage>
</organism>
<evidence type="ECO:0000259" key="3">
    <source>
        <dbReference type="SMART" id="SM00062"/>
    </source>
</evidence>
<dbReference type="SMART" id="SM00062">
    <property type="entry name" value="PBPb"/>
    <property type="match status" value="1"/>
</dbReference>
<feature type="signal peptide" evidence="2">
    <location>
        <begin position="1"/>
        <end position="28"/>
    </location>
</feature>
<evidence type="ECO:0000313" key="5">
    <source>
        <dbReference type="Proteomes" id="UP000661507"/>
    </source>
</evidence>
<accession>A0A917KN29</accession>
<dbReference type="PANTHER" id="PTHR35936:SF17">
    <property type="entry name" value="ARGININE-BINDING EXTRACELLULAR PROTEIN ARTP"/>
    <property type="match status" value="1"/>
</dbReference>
<sequence length="291" mass="31342">MEVSIARRMLPALAAAGGALLGSRAAHAQGAASTWDQIMQTRRLRVGAALTEPWYFKDTANSSAPGGVKIGDVTWRGIGPSLGDAIAKAMNVQLEMVEVTWGTAVAALQANQIDTMFILDPTPERALAIDFVNNPILWYPVAALAKNNFAPTTWAELSDPAARSGVVLGTSTDQTLTRLSPRGSIQRYQTTGELLAAWQANRIDAAFMTAPGSDLAIARLRSGKTLIPRPVVAVPAGAGVRKEADTRWANYLSTVVAYYYNAGITQRFYDEYMAFRGLEPGRATAIQREAW</sequence>
<proteinExistence type="predicted"/>
<reference evidence="4" key="2">
    <citation type="submission" date="2020-09" db="EMBL/GenBank/DDBJ databases">
        <authorList>
            <person name="Sun Q."/>
            <person name="Zhou Y."/>
        </authorList>
    </citation>
    <scope>NUCLEOTIDE SEQUENCE</scope>
    <source>
        <strain evidence="4">CGMCC 1.3617</strain>
    </source>
</reference>
<gene>
    <name evidence="4" type="ORF">GCM10011320_27390</name>
</gene>
<name>A0A917KN29_9PROT</name>
<keyword evidence="1 2" id="KW-0732">Signal</keyword>
<dbReference type="Gene3D" id="3.40.190.10">
    <property type="entry name" value="Periplasmic binding protein-like II"/>
    <property type="match status" value="2"/>
</dbReference>
<dbReference type="Proteomes" id="UP000661507">
    <property type="component" value="Unassembled WGS sequence"/>
</dbReference>
<dbReference type="InterPro" id="IPR001638">
    <property type="entry name" value="Solute-binding_3/MltF_N"/>
</dbReference>
<evidence type="ECO:0000256" key="2">
    <source>
        <dbReference type="SAM" id="SignalP"/>
    </source>
</evidence>
<comment type="caution">
    <text evidence="4">The sequence shown here is derived from an EMBL/GenBank/DDBJ whole genome shotgun (WGS) entry which is preliminary data.</text>
</comment>
<dbReference type="PANTHER" id="PTHR35936">
    <property type="entry name" value="MEMBRANE-BOUND LYTIC MUREIN TRANSGLYCOSYLASE F"/>
    <property type="match status" value="1"/>
</dbReference>
<dbReference type="RefSeq" id="WP_188967612.1">
    <property type="nucleotide sequence ID" value="NZ_BMKW01000006.1"/>
</dbReference>
<evidence type="ECO:0000313" key="4">
    <source>
        <dbReference type="EMBL" id="GGJ18554.1"/>
    </source>
</evidence>
<dbReference type="Pfam" id="PF00497">
    <property type="entry name" value="SBP_bac_3"/>
    <property type="match status" value="1"/>
</dbReference>
<feature type="chain" id="PRO_5037455929" evidence="2">
    <location>
        <begin position="29"/>
        <end position="291"/>
    </location>
</feature>
<evidence type="ECO:0000256" key="1">
    <source>
        <dbReference type="ARBA" id="ARBA00022729"/>
    </source>
</evidence>
<feature type="domain" description="Solute-binding protein family 3/N-terminal" evidence="3">
    <location>
        <begin position="43"/>
        <end position="272"/>
    </location>
</feature>